<dbReference type="NCBIfam" id="TIGR01783">
    <property type="entry name" value="TonB-siderophor"/>
    <property type="match status" value="1"/>
</dbReference>
<evidence type="ECO:0000256" key="2">
    <source>
        <dbReference type="ARBA" id="ARBA00009810"/>
    </source>
</evidence>
<evidence type="ECO:0000256" key="9">
    <source>
        <dbReference type="ARBA" id="ARBA00023065"/>
    </source>
</evidence>
<dbReference type="PROSITE" id="PS52016">
    <property type="entry name" value="TONB_DEPENDENT_REC_3"/>
    <property type="match status" value="1"/>
</dbReference>
<evidence type="ECO:0000256" key="15">
    <source>
        <dbReference type="RuleBase" id="RU003357"/>
    </source>
</evidence>
<evidence type="ECO:0000256" key="4">
    <source>
        <dbReference type="ARBA" id="ARBA00022452"/>
    </source>
</evidence>
<dbReference type="SUPFAM" id="SSF56935">
    <property type="entry name" value="Porins"/>
    <property type="match status" value="1"/>
</dbReference>
<dbReference type="FunFam" id="2.40.170.20:FF:000005">
    <property type="entry name" value="TonB-dependent siderophore receptor"/>
    <property type="match status" value="1"/>
</dbReference>
<gene>
    <name evidence="18" type="ORF">SAMN02982917_0207</name>
</gene>
<dbReference type="InterPro" id="IPR036942">
    <property type="entry name" value="Beta-barrel_TonB_sf"/>
</dbReference>
<evidence type="ECO:0000256" key="11">
    <source>
        <dbReference type="ARBA" id="ARBA00023136"/>
    </source>
</evidence>
<accession>A0A1X7HR19</accession>
<dbReference type="AlphaFoldDB" id="A0A1X7HR19"/>
<evidence type="ECO:0000256" key="3">
    <source>
        <dbReference type="ARBA" id="ARBA00022448"/>
    </source>
</evidence>
<reference evidence="18 19" key="1">
    <citation type="submission" date="2017-04" db="EMBL/GenBank/DDBJ databases">
        <authorList>
            <person name="Afonso C.L."/>
            <person name="Miller P.J."/>
            <person name="Scott M.A."/>
            <person name="Spackman E."/>
            <person name="Goraichik I."/>
            <person name="Dimitrov K.M."/>
            <person name="Suarez D.L."/>
            <person name="Swayne D.E."/>
        </authorList>
    </citation>
    <scope>NUCLEOTIDE SEQUENCE [LARGE SCALE GENOMIC DNA]</scope>
    <source>
        <strain evidence="18 19">A2P</strain>
    </source>
</reference>
<dbReference type="Pfam" id="PF07715">
    <property type="entry name" value="Plug"/>
    <property type="match status" value="1"/>
</dbReference>
<dbReference type="PANTHER" id="PTHR32552">
    <property type="entry name" value="FERRICHROME IRON RECEPTOR-RELATED"/>
    <property type="match status" value="1"/>
</dbReference>
<keyword evidence="12" id="KW-0675">Receptor</keyword>
<dbReference type="Proteomes" id="UP000192936">
    <property type="component" value="Unassembled WGS sequence"/>
</dbReference>
<protein>
    <submittedName>
        <fullName evidence="18">Iron complex outermembrane recepter protein</fullName>
    </submittedName>
</protein>
<dbReference type="FunFam" id="2.170.130.10:FF:000001">
    <property type="entry name" value="Catecholate siderophore TonB-dependent receptor"/>
    <property type="match status" value="1"/>
</dbReference>
<keyword evidence="9" id="KW-0406">Ion transport</keyword>
<name>A0A1X7HR19_9PROT</name>
<dbReference type="GO" id="GO:0009279">
    <property type="term" value="C:cell outer membrane"/>
    <property type="evidence" value="ECO:0007669"/>
    <property type="project" value="UniProtKB-SubCell"/>
</dbReference>
<evidence type="ECO:0000256" key="12">
    <source>
        <dbReference type="ARBA" id="ARBA00023170"/>
    </source>
</evidence>
<dbReference type="Gene3D" id="2.170.130.10">
    <property type="entry name" value="TonB-dependent receptor, plug domain"/>
    <property type="match status" value="1"/>
</dbReference>
<evidence type="ECO:0000256" key="7">
    <source>
        <dbReference type="ARBA" id="ARBA00022729"/>
    </source>
</evidence>
<dbReference type="Gene3D" id="2.40.170.20">
    <property type="entry name" value="TonB-dependent receptor, beta-barrel domain"/>
    <property type="match status" value="1"/>
</dbReference>
<keyword evidence="13 14" id="KW-0998">Cell outer membrane</keyword>
<dbReference type="OrthoDB" id="9760333at2"/>
<comment type="similarity">
    <text evidence="2 14 15">Belongs to the TonB-dependent receptor family.</text>
</comment>
<keyword evidence="6 14" id="KW-0812">Transmembrane</keyword>
<dbReference type="InterPro" id="IPR012910">
    <property type="entry name" value="Plug_dom"/>
</dbReference>
<keyword evidence="5" id="KW-0410">Iron transport</keyword>
<evidence type="ECO:0000256" key="14">
    <source>
        <dbReference type="PROSITE-ProRule" id="PRU01360"/>
    </source>
</evidence>
<dbReference type="EMBL" id="FXAK01000010">
    <property type="protein sequence ID" value="SMF91359.1"/>
    <property type="molecule type" value="Genomic_DNA"/>
</dbReference>
<evidence type="ECO:0000259" key="16">
    <source>
        <dbReference type="Pfam" id="PF00593"/>
    </source>
</evidence>
<keyword evidence="11 14" id="KW-0472">Membrane</keyword>
<sequence>MILIRAGGKQVKKRVEGGRVSRGAAFGAVVLGGLMVPAVAGAQSVGGQSAGGQGSDGAALQIPAVTVTGQGETALSPVTGYVANQQATGTKTDTPLIETPQSISVIPADQIRDQNAQTLNQVVRYTAGVTAETRGAVATRYDQLKVRGFDADTYLNGLKLQSLYYAAPQIDPYLLERAEVLKGPTSVLYGQSPAGGLINQVSKRPTATALNEVGVEYGTDNHWRGTADFSGPIDKDGKFLYRLTAVGLSEDGQIRMTENERIAVAPSFTWRPDAETSLTLLGFYQHDPKGNSYGGIPPQGTVLSNPLGKIPVDFYDGDPNYEKFDRRQASVGYAFDKKLSDVWTVRLNGRWLHAKVAYDSLYANGLAPDYRTLYRGIATSREEMNSYTFDNQIEGRFSTGPVGHTLLAGVDYQRLDGHYAAGFGLAPSLDVFNPVYGIAVTPPATNRTDIDGRQTGVYLQDQMRLGGFILTVAGRRDWAKTTSSSAFGSSTRSDQAWTGRAGLTYVFENGIAPYVSYAESFTPSSGVDFAGTPFKPEEGTQYEVGVKYQPPGMNSLFTAAVFDLTRSNLTTSDPAHPGFSVQSGEARSRGIELEAKVGVTKDLELIGTYTYLDTKYTKDNDGLEGKRLPAVPRHQASAWAMYHMPEGTALTGLGVGAGVRFTGSTMNTANTFKVPSFTLVDATVSYDLGALSSKLQGAEVTVNGKNLFNKEYVASCYYGEWCAYGYQRTVTAGLRYRW</sequence>
<evidence type="ECO:0000259" key="17">
    <source>
        <dbReference type="Pfam" id="PF07715"/>
    </source>
</evidence>
<dbReference type="InterPro" id="IPR037066">
    <property type="entry name" value="Plug_dom_sf"/>
</dbReference>
<dbReference type="InterPro" id="IPR010105">
    <property type="entry name" value="TonB_sidphr_rcpt"/>
</dbReference>
<feature type="domain" description="TonB-dependent receptor plug" evidence="17">
    <location>
        <begin position="96"/>
        <end position="196"/>
    </location>
</feature>
<dbReference type="PANTHER" id="PTHR32552:SF68">
    <property type="entry name" value="FERRICHROME OUTER MEMBRANE TRANSPORTER_PHAGE RECEPTOR"/>
    <property type="match status" value="1"/>
</dbReference>
<dbReference type="GO" id="GO:0038023">
    <property type="term" value="F:signaling receptor activity"/>
    <property type="evidence" value="ECO:0007669"/>
    <property type="project" value="InterPro"/>
</dbReference>
<evidence type="ECO:0000256" key="1">
    <source>
        <dbReference type="ARBA" id="ARBA00004571"/>
    </source>
</evidence>
<organism evidence="18 19">
    <name type="scientific">Azospirillum oryzae</name>
    <dbReference type="NCBI Taxonomy" id="286727"/>
    <lineage>
        <taxon>Bacteria</taxon>
        <taxon>Pseudomonadati</taxon>
        <taxon>Pseudomonadota</taxon>
        <taxon>Alphaproteobacteria</taxon>
        <taxon>Rhodospirillales</taxon>
        <taxon>Azospirillaceae</taxon>
        <taxon>Azospirillum</taxon>
    </lineage>
</organism>
<keyword evidence="10 15" id="KW-0798">TonB box</keyword>
<dbReference type="InterPro" id="IPR000531">
    <property type="entry name" value="Beta-barrel_TonB"/>
</dbReference>
<dbReference type="CDD" id="cd01347">
    <property type="entry name" value="ligand_gated_channel"/>
    <property type="match status" value="1"/>
</dbReference>
<comment type="subcellular location">
    <subcellularLocation>
        <location evidence="1 14">Cell outer membrane</location>
        <topology evidence="1 14">Multi-pass membrane protein</topology>
    </subcellularLocation>
</comment>
<evidence type="ECO:0000256" key="8">
    <source>
        <dbReference type="ARBA" id="ARBA00023004"/>
    </source>
</evidence>
<dbReference type="GO" id="GO:0015344">
    <property type="term" value="F:siderophore uptake transmembrane transporter activity"/>
    <property type="evidence" value="ECO:0007669"/>
    <property type="project" value="TreeGrafter"/>
</dbReference>
<evidence type="ECO:0000256" key="13">
    <source>
        <dbReference type="ARBA" id="ARBA00023237"/>
    </source>
</evidence>
<dbReference type="GO" id="GO:0015891">
    <property type="term" value="P:siderophore transport"/>
    <property type="evidence" value="ECO:0007669"/>
    <property type="project" value="InterPro"/>
</dbReference>
<evidence type="ECO:0000313" key="19">
    <source>
        <dbReference type="Proteomes" id="UP000192936"/>
    </source>
</evidence>
<dbReference type="Pfam" id="PF00593">
    <property type="entry name" value="TonB_dep_Rec_b-barrel"/>
    <property type="match status" value="1"/>
</dbReference>
<keyword evidence="7" id="KW-0732">Signal</keyword>
<evidence type="ECO:0000313" key="18">
    <source>
        <dbReference type="EMBL" id="SMF91359.1"/>
    </source>
</evidence>
<dbReference type="InterPro" id="IPR039426">
    <property type="entry name" value="TonB-dep_rcpt-like"/>
</dbReference>
<proteinExistence type="inferred from homology"/>
<evidence type="ECO:0000256" key="6">
    <source>
        <dbReference type="ARBA" id="ARBA00022692"/>
    </source>
</evidence>
<dbReference type="STRING" id="286727.SAMN02982917_0207"/>
<evidence type="ECO:0000256" key="5">
    <source>
        <dbReference type="ARBA" id="ARBA00022496"/>
    </source>
</evidence>
<keyword evidence="4 14" id="KW-1134">Transmembrane beta strand</keyword>
<keyword evidence="8" id="KW-0408">Iron</keyword>
<evidence type="ECO:0000256" key="10">
    <source>
        <dbReference type="ARBA" id="ARBA00023077"/>
    </source>
</evidence>
<feature type="domain" description="TonB-dependent receptor-like beta-barrel" evidence="16">
    <location>
        <begin position="270"/>
        <end position="707"/>
    </location>
</feature>
<keyword evidence="3 14" id="KW-0813">Transport</keyword>